<sequence>MLLLEKASDLVSDPYVSRSKKDKLQEIFEKYASIEENGHKYMTPEDFVVKFLGLYEPGSSNTEVIHLLASAVDYKKTGRISFEDFEKFEGVLAYPDCLHRTIFQLFDADGDGIVSFNEFKRIISKSDLTKKISYDFNSPVIQWYFGANKERSLNFPQFSKFLHDFYQSHTIQCFTNADKGGTGYISVSDFQNIMLNVKGHLLTPKVESFVRDVSRLPFDHVPPQRQRLFSFVLDPYARRNQKG</sequence>
<dbReference type="EMBL" id="LJIG01001581">
    <property type="protein sequence ID" value="KRT85359.1"/>
    <property type="molecule type" value="Genomic_DNA"/>
</dbReference>
<dbReference type="Pfam" id="PF00036">
    <property type="entry name" value="EF-hand_1"/>
    <property type="match status" value="1"/>
</dbReference>
<evidence type="ECO:0000256" key="13">
    <source>
        <dbReference type="ARBA" id="ARBA00038333"/>
    </source>
</evidence>
<evidence type="ECO:0000256" key="2">
    <source>
        <dbReference type="ARBA" id="ARBA00004569"/>
    </source>
</evidence>
<dbReference type="GO" id="GO:1990246">
    <property type="term" value="C:uniplex complex"/>
    <property type="evidence" value="ECO:0007669"/>
    <property type="project" value="TreeGrafter"/>
</dbReference>
<evidence type="ECO:0000256" key="8">
    <source>
        <dbReference type="ARBA" id="ARBA00022837"/>
    </source>
</evidence>
<dbReference type="PANTHER" id="PTHR12294">
    <property type="entry name" value="EF HAND DOMAIN FAMILY A1,A2-RELATED"/>
    <property type="match status" value="1"/>
</dbReference>
<evidence type="ECO:0000256" key="3">
    <source>
        <dbReference type="ARBA" id="ARBA00022448"/>
    </source>
</evidence>
<dbReference type="PANTHER" id="PTHR12294:SF1">
    <property type="entry name" value="CALCIUM UPTAKE PROTEIN 1, MITOCHONDRIAL"/>
    <property type="match status" value="1"/>
</dbReference>
<evidence type="ECO:0000256" key="4">
    <source>
        <dbReference type="ARBA" id="ARBA00022568"/>
    </source>
</evidence>
<organism evidence="15 16">
    <name type="scientific">Oryctes borbonicus</name>
    <dbReference type="NCBI Taxonomy" id="1629725"/>
    <lineage>
        <taxon>Eukaryota</taxon>
        <taxon>Metazoa</taxon>
        <taxon>Ecdysozoa</taxon>
        <taxon>Arthropoda</taxon>
        <taxon>Hexapoda</taxon>
        <taxon>Insecta</taxon>
        <taxon>Pterygota</taxon>
        <taxon>Neoptera</taxon>
        <taxon>Endopterygota</taxon>
        <taxon>Coleoptera</taxon>
        <taxon>Polyphaga</taxon>
        <taxon>Scarabaeiformia</taxon>
        <taxon>Scarabaeidae</taxon>
        <taxon>Dynastinae</taxon>
        <taxon>Oryctes</taxon>
    </lineage>
</organism>
<dbReference type="AlphaFoldDB" id="A0A0T6BDI4"/>
<keyword evidence="16" id="KW-1185">Reference proteome</keyword>
<keyword evidence="3" id="KW-0813">Transport</keyword>
<evidence type="ECO:0000256" key="5">
    <source>
        <dbReference type="ARBA" id="ARBA00022723"/>
    </source>
</evidence>
<comment type="caution">
    <text evidence="15">The sequence shown here is derived from an EMBL/GenBank/DDBJ whole genome shotgun (WGS) entry which is preliminary data.</text>
</comment>
<keyword evidence="5" id="KW-0479">Metal-binding</keyword>
<evidence type="ECO:0000313" key="16">
    <source>
        <dbReference type="Proteomes" id="UP000051574"/>
    </source>
</evidence>
<dbReference type="InterPro" id="IPR002048">
    <property type="entry name" value="EF_hand_dom"/>
</dbReference>
<keyword evidence="9" id="KW-0809">Transit peptide</keyword>
<dbReference type="GO" id="GO:0005509">
    <property type="term" value="F:calcium ion binding"/>
    <property type="evidence" value="ECO:0007669"/>
    <property type="project" value="InterPro"/>
</dbReference>
<name>A0A0T6BDI4_9SCAR</name>
<dbReference type="SMART" id="SM00054">
    <property type="entry name" value="EFh"/>
    <property type="match status" value="2"/>
</dbReference>
<dbReference type="Gene3D" id="1.10.238.10">
    <property type="entry name" value="EF-hand"/>
    <property type="match status" value="3"/>
</dbReference>
<dbReference type="PROSITE" id="PS00018">
    <property type="entry name" value="EF_HAND_1"/>
    <property type="match status" value="1"/>
</dbReference>
<keyword evidence="4" id="KW-0109">Calcium transport</keyword>
<gene>
    <name evidence="15" type="ORF">AMK59_241</name>
</gene>
<reference evidence="15 16" key="1">
    <citation type="submission" date="2015-09" db="EMBL/GenBank/DDBJ databases">
        <title>Draft genome of the scarab beetle Oryctes borbonicus.</title>
        <authorList>
            <person name="Meyer J.M."/>
            <person name="Markov G.V."/>
            <person name="Baskaran P."/>
            <person name="Herrmann M."/>
            <person name="Sommer R.J."/>
            <person name="Roedelsperger C."/>
        </authorList>
    </citation>
    <scope>NUCLEOTIDE SEQUENCE [LARGE SCALE GENOMIC DNA]</scope>
    <source>
        <strain evidence="15">OB123</strain>
        <tissue evidence="15">Whole animal</tissue>
    </source>
</reference>
<protein>
    <submittedName>
        <fullName evidence="15">HLH domain-containing protein</fullName>
    </submittedName>
</protein>
<dbReference type="PROSITE" id="PS50222">
    <property type="entry name" value="EF_HAND_2"/>
    <property type="match status" value="2"/>
</dbReference>
<dbReference type="GO" id="GO:0051560">
    <property type="term" value="P:mitochondrial calcium ion homeostasis"/>
    <property type="evidence" value="ECO:0007669"/>
    <property type="project" value="TreeGrafter"/>
</dbReference>
<keyword evidence="11" id="KW-0496">Mitochondrion</keyword>
<proteinExistence type="inferred from homology"/>
<dbReference type="GO" id="GO:0005758">
    <property type="term" value="C:mitochondrial intermembrane space"/>
    <property type="evidence" value="ECO:0007669"/>
    <property type="project" value="UniProtKB-SubCell"/>
</dbReference>
<dbReference type="InterPro" id="IPR018247">
    <property type="entry name" value="EF_Hand_1_Ca_BS"/>
</dbReference>
<evidence type="ECO:0000256" key="10">
    <source>
        <dbReference type="ARBA" id="ARBA00023065"/>
    </source>
</evidence>
<dbReference type="Proteomes" id="UP000051574">
    <property type="component" value="Unassembled WGS sequence"/>
</dbReference>
<dbReference type="InterPro" id="IPR011992">
    <property type="entry name" value="EF-hand-dom_pair"/>
</dbReference>
<evidence type="ECO:0000313" key="15">
    <source>
        <dbReference type="EMBL" id="KRT85359.1"/>
    </source>
</evidence>
<dbReference type="InterPro" id="IPR039800">
    <property type="entry name" value="MICU1/2/3"/>
</dbReference>
<keyword evidence="7" id="KW-0999">Mitochondrion inner membrane</keyword>
<feature type="domain" description="EF-hand" evidence="14">
    <location>
        <begin position="100"/>
        <end position="129"/>
    </location>
</feature>
<keyword evidence="8" id="KW-0106">Calcium</keyword>
<comment type="similarity">
    <text evidence="13">Belongs to the MICU1 family. MICU1 subfamily.</text>
</comment>
<comment type="subcellular location">
    <subcellularLocation>
        <location evidence="1">Mitochondrion inner membrane</location>
    </subcellularLocation>
    <subcellularLocation>
        <location evidence="2">Mitochondrion intermembrane space</location>
    </subcellularLocation>
</comment>
<feature type="domain" description="EF-hand" evidence="14">
    <location>
        <begin position="165"/>
        <end position="200"/>
    </location>
</feature>
<dbReference type="SUPFAM" id="SSF47473">
    <property type="entry name" value="EF-hand"/>
    <property type="match status" value="1"/>
</dbReference>
<keyword evidence="10" id="KW-0406">Ion transport</keyword>
<evidence type="ECO:0000256" key="1">
    <source>
        <dbReference type="ARBA" id="ARBA00004273"/>
    </source>
</evidence>
<evidence type="ECO:0000256" key="12">
    <source>
        <dbReference type="ARBA" id="ARBA00023136"/>
    </source>
</evidence>
<keyword evidence="6" id="KW-0677">Repeat</keyword>
<evidence type="ECO:0000256" key="7">
    <source>
        <dbReference type="ARBA" id="ARBA00022792"/>
    </source>
</evidence>
<dbReference type="GO" id="GO:0036444">
    <property type="term" value="P:calcium import into the mitochondrion"/>
    <property type="evidence" value="ECO:0007669"/>
    <property type="project" value="TreeGrafter"/>
</dbReference>
<evidence type="ECO:0000256" key="11">
    <source>
        <dbReference type="ARBA" id="ARBA00023128"/>
    </source>
</evidence>
<accession>A0A0T6BDI4</accession>
<evidence type="ECO:0000256" key="9">
    <source>
        <dbReference type="ARBA" id="ARBA00022946"/>
    </source>
</evidence>
<evidence type="ECO:0000259" key="14">
    <source>
        <dbReference type="PROSITE" id="PS50222"/>
    </source>
</evidence>
<evidence type="ECO:0000256" key="6">
    <source>
        <dbReference type="ARBA" id="ARBA00022737"/>
    </source>
</evidence>
<keyword evidence="12" id="KW-0472">Membrane</keyword>
<dbReference type="OrthoDB" id="2161at2759"/>